<protein>
    <submittedName>
        <fullName evidence="1">Uncharacterized protein</fullName>
    </submittedName>
</protein>
<keyword evidence="2" id="KW-1185">Reference proteome</keyword>
<dbReference type="Proteomes" id="UP001059596">
    <property type="component" value="Chromosome 3R"/>
</dbReference>
<gene>
    <name evidence="1" type="ORF">M5D96_001545</name>
</gene>
<dbReference type="AlphaFoldDB" id="A0A9Q0BVF3"/>
<accession>A0A9Q0BVF3</accession>
<organism evidence="1 2">
    <name type="scientific">Drosophila gunungcola</name>
    <name type="common">fruit fly</name>
    <dbReference type="NCBI Taxonomy" id="103775"/>
    <lineage>
        <taxon>Eukaryota</taxon>
        <taxon>Metazoa</taxon>
        <taxon>Ecdysozoa</taxon>
        <taxon>Arthropoda</taxon>
        <taxon>Hexapoda</taxon>
        <taxon>Insecta</taxon>
        <taxon>Pterygota</taxon>
        <taxon>Neoptera</taxon>
        <taxon>Endopterygota</taxon>
        <taxon>Diptera</taxon>
        <taxon>Brachycera</taxon>
        <taxon>Muscomorpha</taxon>
        <taxon>Ephydroidea</taxon>
        <taxon>Drosophilidae</taxon>
        <taxon>Drosophila</taxon>
        <taxon>Sophophora</taxon>
    </lineage>
</organism>
<sequence length="73" mass="8022">MYQCVFDDLNDKRNASIAMRDAKAAIELANLNSRTTSERVQAPTPLVADQLQSSVSVAVPVSVLFWDLDTPAR</sequence>
<proteinExistence type="predicted"/>
<name>A0A9Q0BVF3_9MUSC</name>
<comment type="caution">
    <text evidence="1">The sequence shown here is derived from an EMBL/GenBank/DDBJ whole genome shotgun (WGS) entry which is preliminary data.</text>
</comment>
<evidence type="ECO:0000313" key="2">
    <source>
        <dbReference type="Proteomes" id="UP001059596"/>
    </source>
</evidence>
<dbReference type="EMBL" id="JAMKOV010000001">
    <property type="protein sequence ID" value="KAI8045365.1"/>
    <property type="molecule type" value="Genomic_DNA"/>
</dbReference>
<reference evidence="1" key="1">
    <citation type="journal article" date="2023" name="Genome Biol. Evol.">
        <title>Long-read-based Genome Assembly of Drosophila gunungcola Reveals Fewer Chemosensory Genes in Flower-breeding Species.</title>
        <authorList>
            <person name="Negi A."/>
            <person name="Liao B.Y."/>
            <person name="Yeh S.D."/>
        </authorList>
    </citation>
    <scope>NUCLEOTIDE SEQUENCE</scope>
    <source>
        <strain evidence="1">Sukarami</strain>
    </source>
</reference>
<evidence type="ECO:0000313" key="1">
    <source>
        <dbReference type="EMBL" id="KAI8045365.1"/>
    </source>
</evidence>